<dbReference type="NCBIfam" id="TIGR00843">
    <property type="entry name" value="benE"/>
    <property type="match status" value="1"/>
</dbReference>
<gene>
    <name evidence="2" type="ORF">DFR38_109137</name>
</gene>
<keyword evidence="1" id="KW-1133">Transmembrane helix</keyword>
<feature type="transmembrane region" description="Helical" evidence="1">
    <location>
        <begin position="339"/>
        <end position="361"/>
    </location>
</feature>
<feature type="transmembrane region" description="Helical" evidence="1">
    <location>
        <begin position="30"/>
        <end position="53"/>
    </location>
</feature>
<dbReference type="EMBL" id="QJKC01000009">
    <property type="protein sequence ID" value="PXX46295.1"/>
    <property type="molecule type" value="Genomic_DNA"/>
</dbReference>
<feature type="transmembrane region" description="Helical" evidence="1">
    <location>
        <begin position="373"/>
        <end position="402"/>
    </location>
</feature>
<organism evidence="2 3">
    <name type="scientific">Aquitalea magnusonii</name>
    <dbReference type="NCBI Taxonomy" id="332411"/>
    <lineage>
        <taxon>Bacteria</taxon>
        <taxon>Pseudomonadati</taxon>
        <taxon>Pseudomonadota</taxon>
        <taxon>Betaproteobacteria</taxon>
        <taxon>Neisseriales</taxon>
        <taxon>Chromobacteriaceae</taxon>
        <taxon>Aquitalea</taxon>
    </lineage>
</organism>
<evidence type="ECO:0000256" key="1">
    <source>
        <dbReference type="SAM" id="Phobius"/>
    </source>
</evidence>
<dbReference type="GO" id="GO:0042925">
    <property type="term" value="F:benzoate transmembrane transporter activity"/>
    <property type="evidence" value="ECO:0007669"/>
    <property type="project" value="InterPro"/>
</dbReference>
<dbReference type="InterPro" id="IPR004711">
    <property type="entry name" value="Benzoate_Transporter"/>
</dbReference>
<dbReference type="GO" id="GO:0005886">
    <property type="term" value="C:plasma membrane"/>
    <property type="evidence" value="ECO:0007669"/>
    <property type="project" value="TreeGrafter"/>
</dbReference>
<evidence type="ECO:0000313" key="2">
    <source>
        <dbReference type="EMBL" id="PXX46295.1"/>
    </source>
</evidence>
<keyword evidence="3" id="KW-1185">Reference proteome</keyword>
<dbReference type="Pfam" id="PF03594">
    <property type="entry name" value="BenE"/>
    <property type="match status" value="1"/>
</dbReference>
<feature type="transmembrane region" description="Helical" evidence="1">
    <location>
        <begin position="140"/>
        <end position="158"/>
    </location>
</feature>
<dbReference type="PANTHER" id="PTHR30199">
    <property type="entry name" value="MFS FAMILY TRANSPORTER, PREDICTED SUBSTRATE BENZOATE"/>
    <property type="match status" value="1"/>
</dbReference>
<feature type="transmembrane region" description="Helical" evidence="1">
    <location>
        <begin position="269"/>
        <end position="294"/>
    </location>
</feature>
<keyword evidence="1" id="KW-0472">Membrane</keyword>
<dbReference type="AlphaFoldDB" id="A0A318JZC4"/>
<comment type="caution">
    <text evidence="2">The sequence shown here is derived from an EMBL/GenBank/DDBJ whole genome shotgun (WGS) entry which is preliminary data.</text>
</comment>
<feature type="transmembrane region" description="Helical" evidence="1">
    <location>
        <begin position="188"/>
        <end position="206"/>
    </location>
</feature>
<feature type="transmembrane region" description="Helical" evidence="1">
    <location>
        <begin position="309"/>
        <end position="332"/>
    </location>
</feature>
<dbReference type="PANTHER" id="PTHR30199:SF0">
    <property type="entry name" value="INNER MEMBRANE PROTEIN YDCO"/>
    <property type="match status" value="1"/>
</dbReference>
<reference evidence="2 3" key="1">
    <citation type="submission" date="2018-05" db="EMBL/GenBank/DDBJ databases">
        <title>Genomic Encyclopedia of Type Strains, Phase IV (KMG-IV): sequencing the most valuable type-strain genomes for metagenomic binning, comparative biology and taxonomic classification.</title>
        <authorList>
            <person name="Goeker M."/>
        </authorList>
    </citation>
    <scope>NUCLEOTIDE SEQUENCE [LARGE SCALE GENOMIC DNA]</scope>
    <source>
        <strain evidence="2 3">DSM 25134</strain>
    </source>
</reference>
<evidence type="ECO:0000313" key="3">
    <source>
        <dbReference type="Proteomes" id="UP000248395"/>
    </source>
</evidence>
<feature type="transmembrane region" description="Helical" evidence="1">
    <location>
        <begin position="226"/>
        <end position="248"/>
    </location>
</feature>
<name>A0A318JZC4_9NEIS</name>
<dbReference type="RefSeq" id="WP_110313415.1">
    <property type="nucleotide sequence ID" value="NZ_QJKC01000009.1"/>
</dbReference>
<feature type="transmembrane region" description="Helical" evidence="1">
    <location>
        <begin position="114"/>
        <end position="133"/>
    </location>
</feature>
<accession>A0A318JZC4</accession>
<dbReference type="OrthoDB" id="9792424at2"/>
<feature type="transmembrane region" description="Helical" evidence="1">
    <location>
        <begin position="164"/>
        <end position="181"/>
    </location>
</feature>
<proteinExistence type="predicted"/>
<keyword evidence="1" id="KW-0812">Transmembrane</keyword>
<feature type="transmembrane region" description="Helical" evidence="1">
    <location>
        <begin position="65"/>
        <end position="83"/>
    </location>
</feature>
<sequence length="420" mass="42589">MSTLSPRESPASPTHADRVPFSWSHFSPSAGLAAVLALLVGYSGPFLIIVHAAQSAGLSAAQLGSWVWAVSIASGVAGIWLTLRWRVPVITAWSTPGAALLLAALPGVPYGEAVGAFLAAAVMVTLVGVSGAFDKLMKIFPASLAAAMLGGILFHFVADVAAAASQQALLVVPMTVLFFIGRKLFPRFALLAAIGLGLAIASWQGMYGTGGSWQGSSGPLFTMPQWSWTAFVNLALPLALLALTSQFLPGMAVLSASGYHIPARSPVTVLGLASVITAPLGGHGVTLAAIIAAICTGPEAHPDPQRRYMAGLVCGALYIVLGIAGGALAGLVLLLPKALVVTAAGLALFGTLASSLTAALMDEGHREAALLTFVVAASGVTIAGLGSPLWAVLAGGSVSWLLKARPKSTPASKPVIQGKN</sequence>
<protein>
    <submittedName>
        <fullName evidence="2">Benzoate membrane transport protein</fullName>
    </submittedName>
</protein>
<dbReference type="Proteomes" id="UP000248395">
    <property type="component" value="Unassembled WGS sequence"/>
</dbReference>